<sequence length="531" mass="60951">MKLYLYKMKRNHKKKIIIISVIVVLAIALPFIGNLIIENKITTLINNLPKHINVEYSDIDASMLSGNLELESPQIKVKGETTDSIIFSVELDKFEINDLSYWDYIFDDELSIGAISIQNAIIKYSYNPLIENKSYSSNIFDKIKNNIKVEKISVANSDVLVTNFKTDSTILSLPQFNFEFKGFGINPESEKKRVPFTYKSFDLEGKNLKWAVNDYENLTIESLNVADSSAVFKDFGLKTKYSKQQLSDILKDERDHFDVKIKQLNLQHLDLGYNAEDNLYCISEKVKVIQPNAEIYRDKLVADDLTEKPLYSKMLRNLNFNLGLDEVVLENGYLKYSEKMNADSKAGTLEFKDLKASITNLGNTYSEKDTRINVNSLFMETSTMEVDWSFKVQDTTDRFVFKTDLDRIQAEEMNQFTGPNLNTQFEGVLEQTYFTISGNPYTSIVDLKVRYDDFKVIALKENGKDKKTLLSGIINLLVSNDSENKSNDFRNSDTEQVERDVTKSIFNFVWLNIQDGLKSAMVGDGKREKDY</sequence>
<evidence type="ECO:0000313" key="2">
    <source>
        <dbReference type="EMBL" id="MTE26038.1"/>
    </source>
</evidence>
<dbReference type="AlphaFoldDB" id="A0A7K1GCB0"/>
<keyword evidence="1" id="KW-1133">Transmembrane helix</keyword>
<keyword evidence="1" id="KW-0472">Membrane</keyword>
<dbReference type="Proteomes" id="UP000447545">
    <property type="component" value="Unassembled WGS sequence"/>
</dbReference>
<dbReference type="RefSeq" id="WP_155087873.1">
    <property type="nucleotide sequence ID" value="NZ_WJYA01000003.1"/>
</dbReference>
<proteinExistence type="predicted"/>
<feature type="transmembrane region" description="Helical" evidence="1">
    <location>
        <begin position="16"/>
        <end position="37"/>
    </location>
</feature>
<comment type="caution">
    <text evidence="2">The sequence shown here is derived from an EMBL/GenBank/DDBJ whole genome shotgun (WGS) entry which is preliminary data.</text>
</comment>
<protein>
    <recommendedName>
        <fullName evidence="4">DUF748 domain-containing protein</fullName>
    </recommendedName>
</protein>
<organism evidence="2 3">
    <name type="scientific">Winogradskyella ouciana</name>
    <dbReference type="NCBI Taxonomy" id="2608631"/>
    <lineage>
        <taxon>Bacteria</taxon>
        <taxon>Pseudomonadati</taxon>
        <taxon>Bacteroidota</taxon>
        <taxon>Flavobacteriia</taxon>
        <taxon>Flavobacteriales</taxon>
        <taxon>Flavobacteriaceae</taxon>
        <taxon>Winogradskyella</taxon>
    </lineage>
</organism>
<name>A0A7K1GCB0_9FLAO</name>
<accession>A0A7K1GCB0</accession>
<evidence type="ECO:0008006" key="4">
    <source>
        <dbReference type="Google" id="ProtNLM"/>
    </source>
</evidence>
<keyword evidence="3" id="KW-1185">Reference proteome</keyword>
<gene>
    <name evidence="2" type="ORF">F1003_03745</name>
</gene>
<evidence type="ECO:0000256" key="1">
    <source>
        <dbReference type="SAM" id="Phobius"/>
    </source>
</evidence>
<keyword evidence="1" id="KW-0812">Transmembrane</keyword>
<evidence type="ECO:0000313" key="3">
    <source>
        <dbReference type="Proteomes" id="UP000447545"/>
    </source>
</evidence>
<dbReference type="EMBL" id="WJYA01000003">
    <property type="protein sequence ID" value="MTE26038.1"/>
    <property type="molecule type" value="Genomic_DNA"/>
</dbReference>
<reference evidence="2 3" key="1">
    <citation type="submission" date="2019-11" db="EMBL/GenBank/DDBJ databases">
        <title>Winogradskyella ouciana sp. nov., isolated from the hadal seawater of the Mariana Trench.</title>
        <authorList>
            <person name="Liu R."/>
        </authorList>
    </citation>
    <scope>NUCLEOTIDE SEQUENCE [LARGE SCALE GENOMIC DNA]</scope>
    <source>
        <strain evidence="2 3">ZXX205</strain>
    </source>
</reference>